<dbReference type="InterPro" id="IPR037401">
    <property type="entry name" value="SnoaL-like"/>
</dbReference>
<gene>
    <name evidence="2" type="ORF">E2C06_07170</name>
</gene>
<feature type="domain" description="SnoaL-like" evidence="1">
    <location>
        <begin position="9"/>
        <end position="110"/>
    </location>
</feature>
<evidence type="ECO:0000313" key="2">
    <source>
        <dbReference type="EMBL" id="TDH63155.1"/>
    </source>
</evidence>
<accession>A0A4V3AAG5</accession>
<dbReference type="EMBL" id="SMSJ01000006">
    <property type="protein sequence ID" value="TDH63155.1"/>
    <property type="molecule type" value="Genomic_DNA"/>
</dbReference>
<keyword evidence="3" id="KW-1185">Reference proteome</keyword>
<dbReference type="SUPFAM" id="SSF54427">
    <property type="entry name" value="NTF2-like"/>
    <property type="match status" value="1"/>
</dbReference>
<sequence length="121" mass="12747">MSEHSPLIDRYIACWNEADAARRQALIAETFAEGATYCDPMLQGEGHAGIAALIAAAQGHFPGLRFSRRGEADAHHDRLRFSWDLGPTGAAPVAGGTDMAVVAPDGRLAAVTGFIDFAPKG</sequence>
<organism evidence="2 3">
    <name type="scientific">Dankookia rubra</name>
    <dbReference type="NCBI Taxonomy" id="1442381"/>
    <lineage>
        <taxon>Bacteria</taxon>
        <taxon>Pseudomonadati</taxon>
        <taxon>Pseudomonadota</taxon>
        <taxon>Alphaproteobacteria</taxon>
        <taxon>Acetobacterales</taxon>
        <taxon>Roseomonadaceae</taxon>
        <taxon>Dankookia</taxon>
    </lineage>
</organism>
<reference evidence="2 3" key="1">
    <citation type="journal article" date="2016" name="J. Microbiol.">
        <title>Dankookia rubra gen. nov., sp. nov., an alphaproteobacterium isolated from sediment of a shallow stream.</title>
        <authorList>
            <person name="Kim W.H."/>
            <person name="Kim D.H."/>
            <person name="Kang K."/>
            <person name="Ahn T.Y."/>
        </authorList>
    </citation>
    <scope>NUCLEOTIDE SEQUENCE [LARGE SCALE GENOMIC DNA]</scope>
    <source>
        <strain evidence="2 3">JCM30602</strain>
    </source>
</reference>
<evidence type="ECO:0000259" key="1">
    <source>
        <dbReference type="Pfam" id="PF12680"/>
    </source>
</evidence>
<dbReference type="Proteomes" id="UP000295096">
    <property type="component" value="Unassembled WGS sequence"/>
</dbReference>
<dbReference type="Gene3D" id="3.10.450.50">
    <property type="match status" value="1"/>
</dbReference>
<protein>
    <submittedName>
        <fullName evidence="2">Nuclear transport factor 2 family protein</fullName>
    </submittedName>
</protein>
<dbReference type="AlphaFoldDB" id="A0A4V3AAG5"/>
<dbReference type="Pfam" id="PF12680">
    <property type="entry name" value="SnoaL_2"/>
    <property type="match status" value="1"/>
</dbReference>
<proteinExistence type="predicted"/>
<name>A0A4V3AAG5_9PROT</name>
<dbReference type="RefSeq" id="WP_133287916.1">
    <property type="nucleotide sequence ID" value="NZ_SMSJ01000006.1"/>
</dbReference>
<evidence type="ECO:0000313" key="3">
    <source>
        <dbReference type="Proteomes" id="UP000295096"/>
    </source>
</evidence>
<dbReference type="InterPro" id="IPR032710">
    <property type="entry name" value="NTF2-like_dom_sf"/>
</dbReference>
<dbReference type="OrthoDB" id="9808719at2"/>
<comment type="caution">
    <text evidence="2">The sequence shown here is derived from an EMBL/GenBank/DDBJ whole genome shotgun (WGS) entry which is preliminary data.</text>
</comment>